<dbReference type="AlphaFoldDB" id="A0A8T0GSL8"/>
<dbReference type="EMBL" id="CM026430">
    <property type="protein sequence ID" value="KAG0562671.1"/>
    <property type="molecule type" value="Genomic_DNA"/>
</dbReference>
<accession>A0A8T0GSL8</accession>
<name>A0A8T0GSL8_CERPU</name>
<evidence type="ECO:0000313" key="1">
    <source>
        <dbReference type="EMBL" id="KAG0562671.1"/>
    </source>
</evidence>
<reference evidence="1" key="1">
    <citation type="submission" date="2020-06" db="EMBL/GenBank/DDBJ databases">
        <title>WGS assembly of Ceratodon purpureus strain R40.</title>
        <authorList>
            <person name="Carey S.B."/>
            <person name="Jenkins J."/>
            <person name="Shu S."/>
            <person name="Lovell J.T."/>
            <person name="Sreedasyam A."/>
            <person name="Maumus F."/>
            <person name="Tiley G.P."/>
            <person name="Fernandez-Pozo N."/>
            <person name="Barry K."/>
            <person name="Chen C."/>
            <person name="Wang M."/>
            <person name="Lipzen A."/>
            <person name="Daum C."/>
            <person name="Saski C.A."/>
            <person name="Payton A.C."/>
            <person name="Mcbreen J.C."/>
            <person name="Conrad R.E."/>
            <person name="Kollar L.M."/>
            <person name="Olsson S."/>
            <person name="Huttunen S."/>
            <person name="Landis J.B."/>
            <person name="Wickett N.J."/>
            <person name="Johnson M.G."/>
            <person name="Rensing S.A."/>
            <person name="Grimwood J."/>
            <person name="Schmutz J."/>
            <person name="Mcdaniel S.F."/>
        </authorList>
    </citation>
    <scope>NUCLEOTIDE SEQUENCE</scope>
    <source>
        <strain evidence="1">R40</strain>
    </source>
</reference>
<sequence length="32" mass="3526">MNSTVILLMQSPVFNVRGELAKTLKQDQGCTC</sequence>
<evidence type="ECO:0000313" key="2">
    <source>
        <dbReference type="Proteomes" id="UP000822688"/>
    </source>
</evidence>
<gene>
    <name evidence="1" type="ORF">KC19_9G163900</name>
</gene>
<organism evidence="1 2">
    <name type="scientific">Ceratodon purpureus</name>
    <name type="common">Fire moss</name>
    <name type="synonym">Dicranum purpureum</name>
    <dbReference type="NCBI Taxonomy" id="3225"/>
    <lineage>
        <taxon>Eukaryota</taxon>
        <taxon>Viridiplantae</taxon>
        <taxon>Streptophyta</taxon>
        <taxon>Embryophyta</taxon>
        <taxon>Bryophyta</taxon>
        <taxon>Bryophytina</taxon>
        <taxon>Bryopsida</taxon>
        <taxon>Dicranidae</taxon>
        <taxon>Pseudoditrichales</taxon>
        <taxon>Ditrichaceae</taxon>
        <taxon>Ceratodon</taxon>
    </lineage>
</organism>
<comment type="caution">
    <text evidence="1">The sequence shown here is derived from an EMBL/GenBank/DDBJ whole genome shotgun (WGS) entry which is preliminary data.</text>
</comment>
<dbReference type="Proteomes" id="UP000822688">
    <property type="component" value="Chromosome 9"/>
</dbReference>
<protein>
    <submittedName>
        <fullName evidence="1">Uncharacterized protein</fullName>
    </submittedName>
</protein>
<keyword evidence="2" id="KW-1185">Reference proteome</keyword>
<proteinExistence type="predicted"/>